<dbReference type="InterPro" id="IPR002893">
    <property type="entry name" value="Znf_MYND"/>
</dbReference>
<dbReference type="Gene3D" id="6.10.140.2220">
    <property type="match status" value="1"/>
</dbReference>
<evidence type="ECO:0000313" key="6">
    <source>
        <dbReference type="EMBL" id="CAH0380046.1"/>
    </source>
</evidence>
<keyword evidence="3" id="KW-0862">Zinc</keyword>
<sequence>MPAPTKACIICGEKASLRCSRCRRGPFCSAPCQRRDWPAHRKLCVQESRKPEVEARAARKPSPMADVAAALGPVEACIKRKGAAAPEDIQRSDRCVLTLTPMLFGRCGERECGGEGDDYDRLLASPRSLRSEADAFAKACGRFALLELLRDPAAAFSTLAGRDGECCVVEDCRDLGDDVFFTLAPANAPLDRTRRAEVNRAVQRGAGRLDDVTAATAQRCGKGDEWDRAFRACGCDPSKVVIRVDCADPAATFEPE</sequence>
<evidence type="ECO:0000259" key="5">
    <source>
        <dbReference type="PROSITE" id="PS50865"/>
    </source>
</evidence>
<evidence type="ECO:0000256" key="1">
    <source>
        <dbReference type="ARBA" id="ARBA00022723"/>
    </source>
</evidence>
<comment type="caution">
    <text evidence="6">The sequence shown here is derived from an EMBL/GenBank/DDBJ whole genome shotgun (WGS) entry which is preliminary data.</text>
</comment>
<dbReference type="Proteomes" id="UP000789595">
    <property type="component" value="Unassembled WGS sequence"/>
</dbReference>
<evidence type="ECO:0000256" key="3">
    <source>
        <dbReference type="ARBA" id="ARBA00022833"/>
    </source>
</evidence>
<dbReference type="GO" id="GO:0008270">
    <property type="term" value="F:zinc ion binding"/>
    <property type="evidence" value="ECO:0007669"/>
    <property type="project" value="UniProtKB-KW"/>
</dbReference>
<dbReference type="PROSITE" id="PS01360">
    <property type="entry name" value="ZF_MYND_1"/>
    <property type="match status" value="1"/>
</dbReference>
<gene>
    <name evidence="6" type="ORF">PECAL_6P16850</name>
</gene>
<dbReference type="OrthoDB" id="437457at2759"/>
<feature type="domain" description="MYND-type" evidence="5">
    <location>
        <begin position="8"/>
        <end position="44"/>
    </location>
</feature>
<keyword evidence="7" id="KW-1185">Reference proteome</keyword>
<organism evidence="6 7">
    <name type="scientific">Pelagomonas calceolata</name>
    <dbReference type="NCBI Taxonomy" id="35677"/>
    <lineage>
        <taxon>Eukaryota</taxon>
        <taxon>Sar</taxon>
        <taxon>Stramenopiles</taxon>
        <taxon>Ochrophyta</taxon>
        <taxon>Pelagophyceae</taxon>
        <taxon>Pelagomonadales</taxon>
        <taxon>Pelagomonadaceae</taxon>
        <taxon>Pelagomonas</taxon>
    </lineage>
</organism>
<dbReference type="SUPFAM" id="SSF144232">
    <property type="entry name" value="HIT/MYND zinc finger-like"/>
    <property type="match status" value="1"/>
</dbReference>
<evidence type="ECO:0000256" key="2">
    <source>
        <dbReference type="ARBA" id="ARBA00022771"/>
    </source>
</evidence>
<dbReference type="Pfam" id="PF01753">
    <property type="entry name" value="zf-MYND"/>
    <property type="match status" value="1"/>
</dbReference>
<keyword evidence="1" id="KW-0479">Metal-binding</keyword>
<evidence type="ECO:0000313" key="7">
    <source>
        <dbReference type="Proteomes" id="UP000789595"/>
    </source>
</evidence>
<dbReference type="EMBL" id="CAKKNE010000006">
    <property type="protein sequence ID" value="CAH0380046.1"/>
    <property type="molecule type" value="Genomic_DNA"/>
</dbReference>
<reference evidence="6" key="1">
    <citation type="submission" date="2021-11" db="EMBL/GenBank/DDBJ databases">
        <authorList>
            <consortium name="Genoscope - CEA"/>
            <person name="William W."/>
        </authorList>
    </citation>
    <scope>NUCLEOTIDE SEQUENCE</scope>
</reference>
<evidence type="ECO:0000256" key="4">
    <source>
        <dbReference type="PROSITE-ProRule" id="PRU00134"/>
    </source>
</evidence>
<keyword evidence="2 4" id="KW-0863">Zinc-finger</keyword>
<dbReference type="PROSITE" id="PS50865">
    <property type="entry name" value="ZF_MYND_2"/>
    <property type="match status" value="1"/>
</dbReference>
<dbReference type="AlphaFoldDB" id="A0A8J2T0M9"/>
<proteinExistence type="predicted"/>
<accession>A0A8J2T0M9</accession>
<protein>
    <recommendedName>
        <fullName evidence="5">MYND-type domain-containing protein</fullName>
    </recommendedName>
</protein>
<name>A0A8J2T0M9_9STRA</name>